<accession>E0NNL9</accession>
<dbReference type="Proteomes" id="UP000003280">
    <property type="component" value="Unassembled WGS sequence"/>
</dbReference>
<proteinExistence type="predicted"/>
<reference evidence="2 3" key="1">
    <citation type="submission" date="2010-07" db="EMBL/GenBank/DDBJ databases">
        <authorList>
            <person name="Muzny D."/>
            <person name="Qin X."/>
            <person name="Deng J."/>
            <person name="Jiang H."/>
            <person name="Liu Y."/>
            <person name="Qu J."/>
            <person name="Song X.-Z."/>
            <person name="Zhang L."/>
            <person name="Thornton R."/>
            <person name="Coyle M."/>
            <person name="Francisco L."/>
            <person name="Jackson L."/>
            <person name="Javaid M."/>
            <person name="Korchina V."/>
            <person name="Kovar C."/>
            <person name="Mata R."/>
            <person name="Mathew T."/>
            <person name="Ngo R."/>
            <person name="Nguyen L."/>
            <person name="Nguyen N."/>
            <person name="Okwuonu G."/>
            <person name="Ongeri F."/>
            <person name="Pham C."/>
            <person name="Simmons D."/>
            <person name="Wilczek-Boney K."/>
            <person name="Hale W."/>
            <person name="Jakkamsetti A."/>
            <person name="Pham P."/>
            <person name="Ruth R."/>
            <person name="San Lucas F."/>
            <person name="Warren J."/>
            <person name="Zhang J."/>
            <person name="Zhao Z."/>
            <person name="Zhou C."/>
            <person name="Zhu D."/>
            <person name="Lee S."/>
            <person name="Bess C."/>
            <person name="Blankenburg K."/>
            <person name="Forbes L."/>
            <person name="Fu Q."/>
            <person name="Gubbala S."/>
            <person name="Hirani K."/>
            <person name="Jayaseelan J.C."/>
            <person name="Lara F."/>
            <person name="Munidasa M."/>
            <person name="Palculict T."/>
            <person name="Patil S."/>
            <person name="Pu L.-L."/>
            <person name="Saada N."/>
            <person name="Tang L."/>
            <person name="Weissenberger G."/>
            <person name="Zhu Y."/>
            <person name="Hemphill L."/>
            <person name="Shang Y."/>
            <person name="Youmans B."/>
            <person name="Ayvaz T."/>
            <person name="Ross M."/>
            <person name="Santibanez J."/>
            <person name="Aqrawi P."/>
            <person name="Gross S."/>
            <person name="Joshi V."/>
            <person name="Fowler G."/>
            <person name="Nazareth L."/>
            <person name="Reid J."/>
            <person name="Worley K."/>
            <person name="Petrosino J."/>
            <person name="Highlander S."/>
            <person name="Gibbs R."/>
        </authorList>
    </citation>
    <scope>NUCLEOTIDE SEQUENCE [LARGE SCALE GENOMIC DNA]</scope>
    <source>
        <strain evidence="2 3">ATCC BAA-1640</strain>
    </source>
</reference>
<keyword evidence="1" id="KW-0812">Transmembrane</keyword>
<keyword evidence="3" id="KW-1185">Reference proteome</keyword>
<feature type="transmembrane region" description="Helical" evidence="1">
    <location>
        <begin position="6"/>
        <end position="25"/>
    </location>
</feature>
<sequence length="59" mass="7022">MIIRNVFINLLVFSISFPPFVKLSLINHYNRYLYEKTTFTVAFAVSMEILFYQILNSQI</sequence>
<gene>
    <name evidence="2" type="ORF">HMPREF9225_1758</name>
</gene>
<dbReference type="EMBL" id="AEEH01000050">
    <property type="protein sequence ID" value="EFM24622.1"/>
    <property type="molecule type" value="Genomic_DNA"/>
</dbReference>
<evidence type="ECO:0000313" key="2">
    <source>
        <dbReference type="EMBL" id="EFM24622.1"/>
    </source>
</evidence>
<dbReference type="AlphaFoldDB" id="E0NNL9"/>
<keyword evidence="1" id="KW-1133">Transmembrane helix</keyword>
<dbReference type="HOGENOM" id="CLU_2956550_0_0_9"/>
<keyword evidence="1" id="KW-0472">Membrane</keyword>
<evidence type="ECO:0000256" key="1">
    <source>
        <dbReference type="SAM" id="Phobius"/>
    </source>
</evidence>
<protein>
    <submittedName>
        <fullName evidence="2">Uncharacterized protein</fullName>
    </submittedName>
</protein>
<evidence type="ECO:0000313" key="3">
    <source>
        <dbReference type="Proteomes" id="UP000003280"/>
    </source>
</evidence>
<feature type="transmembrane region" description="Helical" evidence="1">
    <location>
        <begin position="37"/>
        <end position="55"/>
    </location>
</feature>
<organism evidence="2 3">
    <name type="scientific">Peptoniphilus duerdenii ATCC BAA-1640</name>
    <dbReference type="NCBI Taxonomy" id="862517"/>
    <lineage>
        <taxon>Bacteria</taxon>
        <taxon>Bacillati</taxon>
        <taxon>Bacillota</taxon>
        <taxon>Tissierellia</taxon>
        <taxon>Tissierellales</taxon>
        <taxon>Peptoniphilaceae</taxon>
        <taxon>Peptoniphilus</taxon>
    </lineage>
</organism>
<name>E0NNL9_9FIRM</name>
<comment type="caution">
    <text evidence="2">The sequence shown here is derived from an EMBL/GenBank/DDBJ whole genome shotgun (WGS) entry which is preliminary data.</text>
</comment>